<gene>
    <name evidence="2" type="ORF">GGR38_002635</name>
</gene>
<name>A0A7W6CFP9_9SPHN</name>
<feature type="chain" id="PRO_5030921119" evidence="1">
    <location>
        <begin position="20"/>
        <end position="128"/>
    </location>
</feature>
<comment type="caution">
    <text evidence="2">The sequence shown here is derived from an EMBL/GenBank/DDBJ whole genome shotgun (WGS) entry which is preliminary data.</text>
</comment>
<keyword evidence="3" id="KW-1185">Reference proteome</keyword>
<dbReference type="RefSeq" id="WP_183626167.1">
    <property type="nucleotide sequence ID" value="NZ_JACIDX010000009.1"/>
</dbReference>
<keyword evidence="1" id="KW-0732">Signal</keyword>
<dbReference type="EMBL" id="JACIDX010000009">
    <property type="protein sequence ID" value="MBB3955679.1"/>
    <property type="molecule type" value="Genomic_DNA"/>
</dbReference>
<organism evidence="2 3">
    <name type="scientific">Novosphingobium sediminicola</name>
    <dbReference type="NCBI Taxonomy" id="563162"/>
    <lineage>
        <taxon>Bacteria</taxon>
        <taxon>Pseudomonadati</taxon>
        <taxon>Pseudomonadota</taxon>
        <taxon>Alphaproteobacteria</taxon>
        <taxon>Sphingomonadales</taxon>
        <taxon>Sphingomonadaceae</taxon>
        <taxon>Novosphingobium</taxon>
    </lineage>
</organism>
<sequence length="128" mass="12974">MTKKFFAATLAFIAIPGLAIPNIAAAHGSMKPQHGGMVQMSGETVIELVSTPKGVDVYLTDEDEPVAAAGYTAKLTQTAGGAKTEAALTPAGANKLSAAGFKPVKGAKLVVALIDKSGAKIFATFQAN</sequence>
<dbReference type="AlphaFoldDB" id="A0A7W6CFP9"/>
<feature type="signal peptide" evidence="1">
    <location>
        <begin position="1"/>
        <end position="19"/>
    </location>
</feature>
<evidence type="ECO:0000313" key="2">
    <source>
        <dbReference type="EMBL" id="MBB3955679.1"/>
    </source>
</evidence>
<evidence type="ECO:0000313" key="3">
    <source>
        <dbReference type="Proteomes" id="UP000548867"/>
    </source>
</evidence>
<reference evidence="2 3" key="1">
    <citation type="submission" date="2020-08" db="EMBL/GenBank/DDBJ databases">
        <title>Genomic Encyclopedia of Type Strains, Phase IV (KMG-IV): sequencing the most valuable type-strain genomes for metagenomic binning, comparative biology and taxonomic classification.</title>
        <authorList>
            <person name="Goeker M."/>
        </authorList>
    </citation>
    <scope>NUCLEOTIDE SEQUENCE [LARGE SCALE GENOMIC DNA]</scope>
    <source>
        <strain evidence="2 3">DSM 27057</strain>
    </source>
</reference>
<dbReference type="Proteomes" id="UP000548867">
    <property type="component" value="Unassembled WGS sequence"/>
</dbReference>
<evidence type="ECO:0000256" key="1">
    <source>
        <dbReference type="SAM" id="SignalP"/>
    </source>
</evidence>
<accession>A0A7W6CFP9</accession>
<proteinExistence type="predicted"/>
<protein>
    <submittedName>
        <fullName evidence="2">Uncharacterized protein</fullName>
    </submittedName>
</protein>